<keyword evidence="2" id="KW-0805">Transcription regulation</keyword>
<evidence type="ECO:0000256" key="1">
    <source>
        <dbReference type="ARBA" id="ARBA00022491"/>
    </source>
</evidence>
<dbReference type="PANTHER" id="PTHR30204:SF69">
    <property type="entry name" value="MERR-FAMILY TRANSCRIPTIONAL REGULATOR"/>
    <property type="match status" value="1"/>
</dbReference>
<name>A0ABW1IGN4_9PSEU</name>
<evidence type="ECO:0000256" key="2">
    <source>
        <dbReference type="ARBA" id="ARBA00023015"/>
    </source>
</evidence>
<keyword evidence="4" id="KW-0804">Transcription</keyword>
<dbReference type="InterPro" id="IPR036594">
    <property type="entry name" value="Meth_synthase_dom"/>
</dbReference>
<feature type="domain" description="HTH merR-type" evidence="5">
    <location>
        <begin position="12"/>
        <end position="79"/>
    </location>
</feature>
<dbReference type="Pfam" id="PF13411">
    <property type="entry name" value="MerR_1"/>
    <property type="match status" value="1"/>
</dbReference>
<comment type="caution">
    <text evidence="6">The sequence shown here is derived from an EMBL/GenBank/DDBJ whole genome shotgun (WGS) entry which is preliminary data.</text>
</comment>
<evidence type="ECO:0000256" key="3">
    <source>
        <dbReference type="ARBA" id="ARBA00023125"/>
    </source>
</evidence>
<dbReference type="Gene3D" id="1.10.1660.10">
    <property type="match status" value="1"/>
</dbReference>
<protein>
    <submittedName>
        <fullName evidence="6">MerR family transcriptional regulator</fullName>
    </submittedName>
</protein>
<dbReference type="Proteomes" id="UP001596119">
    <property type="component" value="Unassembled WGS sequence"/>
</dbReference>
<dbReference type="InterPro" id="IPR009061">
    <property type="entry name" value="DNA-bd_dom_put_sf"/>
</dbReference>
<gene>
    <name evidence="6" type="ORF">ACFQH9_24455</name>
</gene>
<keyword evidence="3" id="KW-0238">DNA-binding</keyword>
<reference evidence="7" key="1">
    <citation type="journal article" date="2019" name="Int. J. Syst. Evol. Microbiol.">
        <title>The Global Catalogue of Microorganisms (GCM) 10K type strain sequencing project: providing services to taxonomists for standard genome sequencing and annotation.</title>
        <authorList>
            <consortium name="The Broad Institute Genomics Platform"/>
            <consortium name="The Broad Institute Genome Sequencing Center for Infectious Disease"/>
            <person name="Wu L."/>
            <person name="Ma J."/>
        </authorList>
    </citation>
    <scope>NUCLEOTIDE SEQUENCE [LARGE SCALE GENOMIC DNA]</scope>
    <source>
        <strain evidence="7">CGMCC 4.7397</strain>
    </source>
</reference>
<keyword evidence="1" id="KW-0678">Repressor</keyword>
<evidence type="ECO:0000259" key="5">
    <source>
        <dbReference type="PROSITE" id="PS50937"/>
    </source>
</evidence>
<dbReference type="RefSeq" id="WP_379569366.1">
    <property type="nucleotide sequence ID" value="NZ_JBHSQK010000071.1"/>
</dbReference>
<dbReference type="Gene3D" id="1.10.1240.10">
    <property type="entry name" value="Methionine synthase domain"/>
    <property type="match status" value="1"/>
</dbReference>
<evidence type="ECO:0000256" key="4">
    <source>
        <dbReference type="ARBA" id="ARBA00023163"/>
    </source>
</evidence>
<organism evidence="6 7">
    <name type="scientific">Pseudonocardia lutea</name>
    <dbReference type="NCBI Taxonomy" id="2172015"/>
    <lineage>
        <taxon>Bacteria</taxon>
        <taxon>Bacillati</taxon>
        <taxon>Actinomycetota</taxon>
        <taxon>Actinomycetes</taxon>
        <taxon>Pseudonocardiales</taxon>
        <taxon>Pseudonocardiaceae</taxon>
        <taxon>Pseudonocardia</taxon>
    </lineage>
</organism>
<dbReference type="Gene3D" id="3.40.50.280">
    <property type="entry name" value="Cobalamin-binding domain"/>
    <property type="match status" value="1"/>
</dbReference>
<dbReference type="PANTHER" id="PTHR30204">
    <property type="entry name" value="REDOX-CYCLING DRUG-SENSING TRANSCRIPTIONAL ACTIVATOR SOXR"/>
    <property type="match status" value="1"/>
</dbReference>
<dbReference type="SUPFAM" id="SSF46955">
    <property type="entry name" value="Putative DNA-binding domain"/>
    <property type="match status" value="1"/>
</dbReference>
<dbReference type="InterPro" id="IPR000551">
    <property type="entry name" value="MerR-type_HTH_dom"/>
</dbReference>
<evidence type="ECO:0000313" key="7">
    <source>
        <dbReference type="Proteomes" id="UP001596119"/>
    </source>
</evidence>
<accession>A0ABW1IGN4</accession>
<proteinExistence type="predicted"/>
<sequence>MEGPGPGPAGVSIGAAADYVGVSVETLRAWQRRYGIGASAVTPGGHRRYTFDDLVRLRTVRDLVAAGTSTAGAVRAVLGPPQTPSAPDPDEPAARRLVAACVELDGHTARQFVGAALAADGVVRAWESLIRPAFVALERLPMSPARTVGAEHLLSHVVTGALGARVGREPPDRPAVVLACAPAEQHELPMTVLAAALAERAVRTTLLGARTPAATLLTAAGLPGSGPIVVYAQMRLDDPEGAVRSLPDPGAVVAAGPAWEGAALEPAVRLCNGLADCLAVVGTG</sequence>
<keyword evidence="7" id="KW-1185">Reference proteome</keyword>
<dbReference type="PROSITE" id="PS50937">
    <property type="entry name" value="HTH_MERR_2"/>
    <property type="match status" value="1"/>
</dbReference>
<dbReference type="InterPro" id="IPR047057">
    <property type="entry name" value="MerR_fam"/>
</dbReference>
<dbReference type="SMART" id="SM00422">
    <property type="entry name" value="HTH_MERR"/>
    <property type="match status" value="1"/>
</dbReference>
<evidence type="ECO:0000313" key="6">
    <source>
        <dbReference type="EMBL" id="MFC5951424.1"/>
    </source>
</evidence>
<dbReference type="EMBL" id="JBHSQK010000071">
    <property type="protein sequence ID" value="MFC5951424.1"/>
    <property type="molecule type" value="Genomic_DNA"/>
</dbReference>